<reference evidence="2 3" key="1">
    <citation type="submission" date="2016-10" db="EMBL/GenBank/DDBJ databases">
        <authorList>
            <person name="de Groot N.N."/>
        </authorList>
    </citation>
    <scope>NUCLEOTIDE SEQUENCE [LARGE SCALE GENOMIC DNA]</scope>
    <source>
        <strain evidence="2 3">CGMCC 1.5337</strain>
    </source>
</reference>
<sequence>MLVAVVIASAIVGGGMLAGGGGGYSPSELTVEEHQSVDIASPPAEEGSIDVSAATSGKVVVIDAAHQNNVDEIQLRPLVNALTENGHSVRFYRPDRGPSGEALNKALQDADAFVSVAPDNRFSTGEAKSVEDFLDAGGRVLAAGEPETGGLGGGSIFSISVSRGGATSAEFAPALSPHGLTVGSGYLYDTTDNVNNHANLRVSPAGESDLTAGVEEVVVHEATPVTGENVLLRTDSSTELSTTRDASDYGVLAQSGNLAVLGDSSVLDPDWAYVADNEVLVGNLVDYLVTGERTPMPEPSGSDSGPGPAPRR</sequence>
<protein>
    <recommendedName>
        <fullName evidence="4">GATase domain protein</fullName>
    </recommendedName>
</protein>
<evidence type="ECO:0000313" key="2">
    <source>
        <dbReference type="EMBL" id="SEW00555.1"/>
    </source>
</evidence>
<organism evidence="2 3">
    <name type="scientific">Halobacterium jilantaiense</name>
    <dbReference type="NCBI Taxonomy" id="355548"/>
    <lineage>
        <taxon>Archaea</taxon>
        <taxon>Methanobacteriati</taxon>
        <taxon>Methanobacteriota</taxon>
        <taxon>Stenosarchaea group</taxon>
        <taxon>Halobacteria</taxon>
        <taxon>Halobacteriales</taxon>
        <taxon>Halobacteriaceae</taxon>
        <taxon>Halobacterium</taxon>
    </lineage>
</organism>
<proteinExistence type="predicted"/>
<accession>A0A1I0NIA6</accession>
<gene>
    <name evidence="2" type="ORF">SAMN04487945_0862</name>
</gene>
<dbReference type="Proteomes" id="UP000198518">
    <property type="component" value="Unassembled WGS sequence"/>
</dbReference>
<keyword evidence="3" id="KW-1185">Reference proteome</keyword>
<dbReference type="STRING" id="355548.SAMN04487945_0862"/>
<feature type="region of interest" description="Disordered" evidence="1">
    <location>
        <begin position="291"/>
        <end position="312"/>
    </location>
</feature>
<evidence type="ECO:0008006" key="4">
    <source>
        <dbReference type="Google" id="ProtNLM"/>
    </source>
</evidence>
<name>A0A1I0NIA6_9EURY</name>
<dbReference type="EMBL" id="FOJA01000001">
    <property type="protein sequence ID" value="SEW00555.1"/>
    <property type="molecule type" value="Genomic_DNA"/>
</dbReference>
<evidence type="ECO:0000313" key="3">
    <source>
        <dbReference type="Proteomes" id="UP000198518"/>
    </source>
</evidence>
<evidence type="ECO:0000256" key="1">
    <source>
        <dbReference type="SAM" id="MobiDB-lite"/>
    </source>
</evidence>
<dbReference type="AlphaFoldDB" id="A0A1I0NIA6"/>